<proteinExistence type="predicted"/>
<keyword evidence="2" id="KW-1185">Reference proteome</keyword>
<protein>
    <submittedName>
        <fullName evidence="1">Uncharacterized protein</fullName>
    </submittedName>
</protein>
<evidence type="ECO:0000313" key="2">
    <source>
        <dbReference type="Proteomes" id="UP000309997"/>
    </source>
</evidence>
<name>A0ACC4AGW5_POPAL</name>
<evidence type="ECO:0000313" key="1">
    <source>
        <dbReference type="EMBL" id="KAL3565380.1"/>
    </source>
</evidence>
<comment type="caution">
    <text evidence="1">The sequence shown here is derived from an EMBL/GenBank/DDBJ whole genome shotgun (WGS) entry which is preliminary data.</text>
</comment>
<sequence length="395" mass="45602">MSLANIAVGFRFNPTEAELACHYLYNKVMGLPLSCPCIVQDYDLYGHEEPWQIWENFGEYNNTSSDDEDDDEVEAGPSPQNDLFFFTNLRKINPGMKSSKFDRGVGSNGGRWHGDDVHSFHSKGITWSRRRYCYKNPNIGTPDASWIMLEYSLDDSLMQNVPHYTVLCRIRKKSNRYCSRKRKSSQSSSQPEPKRQSKKLNSKLRTPPIEETVHVTAHRPHVHVPVPCDDEDDDEVEAGPSPQNDLFFFTNLRKINPGMKSSKFDRGVGSNGGRWHGDDVHSFHSKGITWNRRRYCYKNPNIGTPDASWIMLEYSLDDSLMQNVPHYTVLCRIRKKSNRYCSRKRKSSQSSSQPEPKRQSKKLNSKLRTPPIEETVHVTAHRPHVHVPVPWCEYL</sequence>
<accession>A0ACC4AGW5</accession>
<organism evidence="1 2">
    <name type="scientific">Populus alba</name>
    <name type="common">White poplar</name>
    <dbReference type="NCBI Taxonomy" id="43335"/>
    <lineage>
        <taxon>Eukaryota</taxon>
        <taxon>Viridiplantae</taxon>
        <taxon>Streptophyta</taxon>
        <taxon>Embryophyta</taxon>
        <taxon>Tracheophyta</taxon>
        <taxon>Spermatophyta</taxon>
        <taxon>Magnoliopsida</taxon>
        <taxon>eudicotyledons</taxon>
        <taxon>Gunneridae</taxon>
        <taxon>Pentapetalae</taxon>
        <taxon>rosids</taxon>
        <taxon>fabids</taxon>
        <taxon>Malpighiales</taxon>
        <taxon>Salicaceae</taxon>
        <taxon>Saliceae</taxon>
        <taxon>Populus</taxon>
    </lineage>
</organism>
<reference evidence="1 2" key="1">
    <citation type="journal article" date="2024" name="Plant Biotechnol. J.">
        <title>Genome and CRISPR/Cas9 system of a widespread forest tree (Populus alba) in the world.</title>
        <authorList>
            <person name="Liu Y.J."/>
            <person name="Jiang P.F."/>
            <person name="Han X.M."/>
            <person name="Li X.Y."/>
            <person name="Wang H.M."/>
            <person name="Wang Y.J."/>
            <person name="Wang X.X."/>
            <person name="Zeng Q.Y."/>
        </authorList>
    </citation>
    <scope>NUCLEOTIDE SEQUENCE [LARGE SCALE GENOMIC DNA]</scope>
    <source>
        <strain evidence="2">cv. PAL-ZL1</strain>
    </source>
</reference>
<gene>
    <name evidence="1" type="ORF">D5086_033426</name>
</gene>
<dbReference type="EMBL" id="RCHU02000019">
    <property type="protein sequence ID" value="KAL3565380.1"/>
    <property type="molecule type" value="Genomic_DNA"/>
</dbReference>
<dbReference type="Proteomes" id="UP000309997">
    <property type="component" value="Unassembled WGS sequence"/>
</dbReference>